<evidence type="ECO:0000256" key="3">
    <source>
        <dbReference type="ARBA" id="ARBA00022475"/>
    </source>
</evidence>
<dbReference type="InterPro" id="IPR005665">
    <property type="entry name" value="SecF_bac"/>
</dbReference>
<dbReference type="InterPro" id="IPR048634">
    <property type="entry name" value="SecD_SecF_C"/>
</dbReference>
<dbReference type="Pfam" id="PF02355">
    <property type="entry name" value="SecD_SecF_C"/>
    <property type="match status" value="1"/>
</dbReference>
<keyword evidence="6 10" id="KW-0653">Protein transport</keyword>
<dbReference type="Pfam" id="PF07549">
    <property type="entry name" value="Sec_GG"/>
    <property type="match status" value="1"/>
</dbReference>
<evidence type="ECO:0000256" key="8">
    <source>
        <dbReference type="ARBA" id="ARBA00023010"/>
    </source>
</evidence>
<sequence>MNYRIIQKRGIWLGISGSLFIAAVIAIFMWGLKFGIDFTGGSLLEVKFTGIRLEVSAIEGQLKDLNLGSLIVQPVNKDGMILRFQDSSKEKHQEVLNKLDELVKKDQKDQKIEEVRYDAVGPSIGIELKRKAILSIFWVLVAIVIYISIAFLKVSKPVVSWKYGVSALIAMSHDVIITIGAFAALGRFYNMEINAPFVAAVLTVLGYSVHDTIVVFDRIRENLPKSDEDFASTVNISLNQTLGRSINTSMTALLALVSIIIFGGESIRSFALALTIGIFIGTYSSIFVASPLLVVWERLRKDR</sequence>
<dbReference type="GO" id="GO:0043952">
    <property type="term" value="P:protein transport by the Sec complex"/>
    <property type="evidence" value="ECO:0007669"/>
    <property type="project" value="UniProtKB-UniRule"/>
</dbReference>
<comment type="caution">
    <text evidence="12">The sequence shown here is derived from an EMBL/GenBank/DDBJ whole genome shotgun (WGS) entry which is preliminary data.</text>
</comment>
<dbReference type="GO" id="GO:0015450">
    <property type="term" value="F:protein-transporting ATPase activity"/>
    <property type="evidence" value="ECO:0007669"/>
    <property type="project" value="InterPro"/>
</dbReference>
<dbReference type="AlphaFoldDB" id="A0A1J4TE19"/>
<feature type="transmembrane region" description="Helical" evidence="10">
    <location>
        <begin position="270"/>
        <end position="296"/>
    </location>
</feature>
<dbReference type="Proteomes" id="UP000183192">
    <property type="component" value="Unassembled WGS sequence"/>
</dbReference>
<evidence type="ECO:0000256" key="2">
    <source>
        <dbReference type="ARBA" id="ARBA00022448"/>
    </source>
</evidence>
<dbReference type="InterPro" id="IPR022646">
    <property type="entry name" value="SecD/SecF_CS"/>
</dbReference>
<keyword evidence="2 10" id="KW-0813">Transport</keyword>
<evidence type="ECO:0000259" key="11">
    <source>
        <dbReference type="PROSITE" id="PS50156"/>
    </source>
</evidence>
<feature type="transmembrane region" description="Helical" evidence="10">
    <location>
        <begin position="12"/>
        <end position="32"/>
    </location>
</feature>
<dbReference type="STRING" id="1805146.AUJ27_00120"/>
<dbReference type="HAMAP" id="MF_01464_B">
    <property type="entry name" value="SecF_B"/>
    <property type="match status" value="1"/>
</dbReference>
<keyword evidence="5 10" id="KW-0812">Transmembrane</keyword>
<keyword evidence="7 10" id="KW-1133">Transmembrane helix</keyword>
<comment type="subunit">
    <text evidence="10">Forms a complex with SecD. Part of the essential Sec protein translocation apparatus which comprises SecA, SecYEG and auxiliary proteins SecDF. Other proteins may also be involved.</text>
</comment>
<dbReference type="GO" id="GO:0005886">
    <property type="term" value="C:plasma membrane"/>
    <property type="evidence" value="ECO:0007669"/>
    <property type="project" value="UniProtKB-SubCell"/>
</dbReference>
<evidence type="ECO:0000313" key="12">
    <source>
        <dbReference type="EMBL" id="OIO08750.1"/>
    </source>
</evidence>
<reference evidence="12 13" key="1">
    <citation type="journal article" date="2016" name="Environ. Microbiol.">
        <title>Genomic resolution of a cold subsurface aquifer community provides metabolic insights for novel microbes adapted to high CO concentrations.</title>
        <authorList>
            <person name="Probst A.J."/>
            <person name="Castelle C.J."/>
            <person name="Singh A."/>
            <person name="Brown C.T."/>
            <person name="Anantharaman K."/>
            <person name="Sharon I."/>
            <person name="Hug L.A."/>
            <person name="Burstein D."/>
            <person name="Emerson J.B."/>
            <person name="Thomas B.C."/>
            <person name="Banfield J.F."/>
        </authorList>
    </citation>
    <scope>NUCLEOTIDE SEQUENCE [LARGE SCALE GENOMIC DNA]</scope>
    <source>
        <strain evidence="12">CG1_02_37_44</strain>
    </source>
</reference>
<feature type="domain" description="SSD" evidence="11">
    <location>
        <begin position="132"/>
        <end position="295"/>
    </location>
</feature>
<dbReference type="Gene3D" id="1.20.1640.10">
    <property type="entry name" value="Multidrug efflux transporter AcrB transmembrane domain"/>
    <property type="match status" value="1"/>
</dbReference>
<name>A0A1J4TE19_9BACT</name>
<evidence type="ECO:0000313" key="13">
    <source>
        <dbReference type="Proteomes" id="UP000183192"/>
    </source>
</evidence>
<keyword evidence="3 10" id="KW-1003">Cell membrane</keyword>
<evidence type="ECO:0000256" key="6">
    <source>
        <dbReference type="ARBA" id="ARBA00022927"/>
    </source>
</evidence>
<dbReference type="PROSITE" id="PS50156">
    <property type="entry name" value="SSD"/>
    <property type="match status" value="1"/>
</dbReference>
<dbReference type="EMBL" id="MNUU01000003">
    <property type="protein sequence ID" value="OIO08750.1"/>
    <property type="molecule type" value="Genomic_DNA"/>
</dbReference>
<feature type="transmembrane region" description="Helical" evidence="10">
    <location>
        <begin position="132"/>
        <end position="152"/>
    </location>
</feature>
<evidence type="ECO:0000256" key="9">
    <source>
        <dbReference type="ARBA" id="ARBA00023136"/>
    </source>
</evidence>
<evidence type="ECO:0000256" key="7">
    <source>
        <dbReference type="ARBA" id="ARBA00022989"/>
    </source>
</evidence>
<proteinExistence type="inferred from homology"/>
<comment type="function">
    <text evidence="10">Part of the Sec protein translocase complex. Interacts with the SecYEG preprotein conducting channel. SecDF uses the proton motive force (PMF) to complete protein translocation after the ATP-dependent function of SecA.</text>
</comment>
<feature type="transmembrane region" description="Helical" evidence="10">
    <location>
        <begin position="246"/>
        <end position="264"/>
    </location>
</feature>
<dbReference type="PRINTS" id="PR01755">
    <property type="entry name" value="SECFTRNLCASE"/>
</dbReference>
<evidence type="ECO:0000256" key="5">
    <source>
        <dbReference type="ARBA" id="ARBA00022692"/>
    </source>
</evidence>
<keyword evidence="4" id="KW-0997">Cell inner membrane</keyword>
<dbReference type="NCBIfam" id="TIGR00916">
    <property type="entry name" value="2A0604s01"/>
    <property type="match status" value="1"/>
</dbReference>
<keyword evidence="8 10" id="KW-0811">Translocation</keyword>
<comment type="subcellular location">
    <subcellularLocation>
        <location evidence="1 10">Cell membrane</location>
        <topology evidence="1 10">Multi-pass membrane protein</topology>
    </subcellularLocation>
</comment>
<evidence type="ECO:0000256" key="10">
    <source>
        <dbReference type="HAMAP-Rule" id="MF_01464"/>
    </source>
</evidence>
<accession>A0A1J4TE19</accession>
<feature type="transmembrane region" description="Helical" evidence="10">
    <location>
        <begin position="164"/>
        <end position="185"/>
    </location>
</feature>
<dbReference type="GO" id="GO:0006605">
    <property type="term" value="P:protein targeting"/>
    <property type="evidence" value="ECO:0007669"/>
    <property type="project" value="UniProtKB-UniRule"/>
</dbReference>
<dbReference type="InterPro" id="IPR022645">
    <property type="entry name" value="SecD/SecF_bac"/>
</dbReference>
<comment type="similarity">
    <text evidence="10">Belongs to the SecD/SecF family. SecF subfamily.</text>
</comment>
<dbReference type="PANTHER" id="PTHR30081">
    <property type="entry name" value="PROTEIN-EXPORT MEMBRANE PROTEIN SEC"/>
    <property type="match status" value="1"/>
</dbReference>
<keyword evidence="9 10" id="KW-0472">Membrane</keyword>
<dbReference type="InterPro" id="IPR000731">
    <property type="entry name" value="SSD"/>
</dbReference>
<dbReference type="GO" id="GO:0065002">
    <property type="term" value="P:intracellular protein transmembrane transport"/>
    <property type="evidence" value="ECO:0007669"/>
    <property type="project" value="UniProtKB-UniRule"/>
</dbReference>
<dbReference type="InterPro" id="IPR055344">
    <property type="entry name" value="SecD_SecF_C_bact"/>
</dbReference>
<dbReference type="NCBIfam" id="TIGR00966">
    <property type="entry name" value="transloc_SecF"/>
    <property type="match status" value="1"/>
</dbReference>
<gene>
    <name evidence="10" type="primary">secF</name>
    <name evidence="12" type="ORF">AUJ27_00120</name>
</gene>
<evidence type="ECO:0000256" key="1">
    <source>
        <dbReference type="ARBA" id="ARBA00004651"/>
    </source>
</evidence>
<dbReference type="SUPFAM" id="SSF82866">
    <property type="entry name" value="Multidrug efflux transporter AcrB transmembrane domain"/>
    <property type="match status" value="1"/>
</dbReference>
<evidence type="ECO:0000256" key="4">
    <source>
        <dbReference type="ARBA" id="ARBA00022519"/>
    </source>
</evidence>
<organism evidence="12 13">
    <name type="scientific">Candidatus Falkowbacteria bacterium CG1_02_37_44</name>
    <dbReference type="NCBI Taxonomy" id="1805146"/>
    <lineage>
        <taxon>Bacteria</taxon>
        <taxon>Candidatus Falkowiibacteriota</taxon>
    </lineage>
</organism>
<dbReference type="InterPro" id="IPR022813">
    <property type="entry name" value="SecD/SecF_arch_bac"/>
</dbReference>
<dbReference type="PANTHER" id="PTHR30081:SF8">
    <property type="entry name" value="PROTEIN TRANSLOCASE SUBUNIT SECF"/>
    <property type="match status" value="1"/>
</dbReference>
<protein>
    <recommendedName>
        <fullName evidence="10">Protein-export membrane protein SecF</fullName>
    </recommendedName>
</protein>
<comment type="caution">
    <text evidence="10">Lacks conserved residue(s) required for the propagation of feature annotation.</text>
</comment>